<comment type="catalytic activity">
    <reaction evidence="11">
        <text>1-(beta-D-galactosyl)-N-dodecanoylsphing-4-enine + cholesterol = cholesteryl 3-beta-D-galactoside + N-dodecanoylsphing-4-enine</text>
        <dbReference type="Rhea" id="RHEA:70255"/>
        <dbReference type="ChEBI" id="CHEBI:16113"/>
        <dbReference type="ChEBI" id="CHEBI:72956"/>
        <dbReference type="ChEBI" id="CHEBI:73432"/>
        <dbReference type="ChEBI" id="CHEBI:189066"/>
    </reaction>
    <physiologicalReaction direction="left-to-right" evidence="11">
        <dbReference type="Rhea" id="RHEA:70256"/>
    </physiologicalReaction>
    <physiologicalReaction direction="right-to-left" evidence="11">
        <dbReference type="Rhea" id="RHEA:70257"/>
    </physiologicalReaction>
</comment>
<dbReference type="SUPFAM" id="SSF51011">
    <property type="entry name" value="Glycosyl hydrolase domain"/>
    <property type="match status" value="1"/>
</dbReference>
<comment type="subcellular location">
    <subcellularLocation>
        <location evidence="2">Lysosome membrane</location>
        <topology evidence="2">Peripheral membrane protein</topology>
        <orientation evidence="2">Lumenal side</orientation>
    </subcellularLocation>
</comment>
<evidence type="ECO:0000256" key="12">
    <source>
        <dbReference type="ARBA" id="ARBA00048055"/>
    </source>
</evidence>
<dbReference type="Ensembl" id="ENSOKIT00005001763.1">
    <property type="protein sequence ID" value="ENSOKIP00005001660.1"/>
    <property type="gene ID" value="ENSOKIG00005000826.1"/>
</dbReference>
<comment type="catalytic activity">
    <reaction evidence="18">
        <text>beta-D-glucosyl-N-octanoylsphing-4E-enine + cholesterol = N-octanoylsphing-4-enine + cholesteryl 3-beta-D-glucoside</text>
        <dbReference type="Rhea" id="RHEA:70303"/>
        <dbReference type="ChEBI" id="CHEBI:16113"/>
        <dbReference type="ChEBI" id="CHEBI:17495"/>
        <dbReference type="ChEBI" id="CHEBI:45815"/>
        <dbReference type="ChEBI" id="CHEBI:65222"/>
    </reaction>
    <physiologicalReaction direction="left-to-right" evidence="18">
        <dbReference type="Rhea" id="RHEA:70304"/>
    </physiologicalReaction>
    <physiologicalReaction direction="right-to-left" evidence="18">
        <dbReference type="Rhea" id="RHEA:70305"/>
    </physiologicalReaction>
</comment>
<dbReference type="UniPathway" id="UPA00296"/>
<dbReference type="GO" id="GO:0004336">
    <property type="term" value="F:galactosylceramidase activity"/>
    <property type="evidence" value="ECO:0007669"/>
    <property type="project" value="UniProtKB-EC"/>
</dbReference>
<evidence type="ECO:0000256" key="6">
    <source>
        <dbReference type="ARBA" id="ARBA00022801"/>
    </source>
</evidence>
<comment type="catalytic activity">
    <reaction evidence="13">
        <text>beta-D-glucosyl-(1&lt;-&gt;1)-N-octadecanoylsphing-4-enine + cholesterol = cholesteryl 3-beta-D-glucoside + N-octadecanoylsphing-4-enine</text>
        <dbReference type="Rhea" id="RHEA:70311"/>
        <dbReference type="ChEBI" id="CHEBI:16113"/>
        <dbReference type="ChEBI" id="CHEBI:17495"/>
        <dbReference type="ChEBI" id="CHEBI:72961"/>
        <dbReference type="ChEBI" id="CHEBI:84719"/>
    </reaction>
    <physiologicalReaction direction="left-to-right" evidence="13">
        <dbReference type="Rhea" id="RHEA:70312"/>
    </physiologicalReaction>
    <physiologicalReaction direction="right-to-left" evidence="13">
        <dbReference type="Rhea" id="RHEA:70313"/>
    </physiologicalReaction>
</comment>
<dbReference type="InterPro" id="IPR001139">
    <property type="entry name" value="Glyco_hydro_30"/>
</dbReference>
<dbReference type="Gene3D" id="2.60.40.1180">
    <property type="entry name" value="Golgi alpha-mannosidase II"/>
    <property type="match status" value="1"/>
</dbReference>
<evidence type="ECO:0000256" key="14">
    <source>
        <dbReference type="ARBA" id="ARBA00048182"/>
    </source>
</evidence>
<evidence type="ECO:0000256" key="7">
    <source>
        <dbReference type="ARBA" id="ARBA00022919"/>
    </source>
</evidence>
<evidence type="ECO:0000256" key="15">
    <source>
        <dbReference type="ARBA" id="ARBA00048698"/>
    </source>
</evidence>
<evidence type="ECO:0000256" key="5">
    <source>
        <dbReference type="ARBA" id="ARBA00022729"/>
    </source>
</evidence>
<evidence type="ECO:0000256" key="16">
    <source>
        <dbReference type="ARBA" id="ARBA00048817"/>
    </source>
</evidence>
<comment type="pathway">
    <text evidence="3">Steroid metabolism; cholesterol metabolism.</text>
</comment>
<evidence type="ECO:0000259" key="22">
    <source>
        <dbReference type="Pfam" id="PF02055"/>
    </source>
</evidence>
<comment type="catalytic activity">
    <reaction evidence="19">
        <text>beta-D-glucosyl-N-(9Z-octadecenoyl)-sphing-4E-enine + cholesterol = N-(9Z-octadecenoyl)-sphing-4-enine + cholesteryl 3-beta-D-glucoside</text>
        <dbReference type="Rhea" id="RHEA:58324"/>
        <dbReference type="ChEBI" id="CHEBI:16113"/>
        <dbReference type="ChEBI" id="CHEBI:17495"/>
        <dbReference type="ChEBI" id="CHEBI:77996"/>
        <dbReference type="ChEBI" id="CHEBI:139140"/>
    </reaction>
    <physiologicalReaction direction="left-to-right" evidence="19">
        <dbReference type="Rhea" id="RHEA:58325"/>
    </physiologicalReaction>
    <physiologicalReaction direction="right-to-left" evidence="19">
        <dbReference type="Rhea" id="RHEA:58326"/>
    </physiologicalReaction>
</comment>
<keyword evidence="25" id="KW-1185">Reference proteome</keyword>
<keyword evidence="21" id="KW-0812">Transmembrane</keyword>
<keyword evidence="7 20" id="KW-0746">Sphingolipid metabolism</keyword>
<dbReference type="InterPro" id="IPR013780">
    <property type="entry name" value="Glyco_hydro_b"/>
</dbReference>
<keyword evidence="6 20" id="KW-0378">Hydrolase</keyword>
<feature type="domain" description="Glycosyl hydrolase family 30 TIM-barrel" evidence="22">
    <location>
        <begin position="46"/>
        <end position="121"/>
    </location>
</feature>
<evidence type="ECO:0000256" key="13">
    <source>
        <dbReference type="ARBA" id="ARBA00048111"/>
    </source>
</evidence>
<evidence type="ECO:0000256" key="11">
    <source>
        <dbReference type="ARBA" id="ARBA00033703"/>
    </source>
</evidence>
<keyword evidence="5" id="KW-0732">Signal</keyword>
<protein>
    <recommendedName>
        <fullName evidence="20">Glucosylceramidase</fullName>
        <ecNumber evidence="20">3.2.1.45</ecNumber>
    </recommendedName>
</protein>
<dbReference type="AlphaFoldDB" id="A0A8C7CAQ2"/>
<comment type="catalytic activity">
    <reaction evidence="1">
        <text>a beta-D-glucosyl-(1&lt;-&gt;1')-N-acylsphing-4-enine + H2O = an N-acylsphing-4-enine + D-glucose</text>
        <dbReference type="Rhea" id="RHEA:13269"/>
        <dbReference type="ChEBI" id="CHEBI:4167"/>
        <dbReference type="ChEBI" id="CHEBI:15377"/>
        <dbReference type="ChEBI" id="CHEBI:22801"/>
        <dbReference type="ChEBI" id="CHEBI:52639"/>
        <dbReference type="EC" id="3.2.1.45"/>
    </reaction>
    <physiologicalReaction direction="left-to-right" evidence="1">
        <dbReference type="Rhea" id="RHEA:13270"/>
    </physiologicalReaction>
</comment>
<dbReference type="GO" id="GO:0008203">
    <property type="term" value="P:cholesterol metabolic process"/>
    <property type="evidence" value="ECO:0007669"/>
    <property type="project" value="UniProtKB-UniPathway"/>
</dbReference>
<evidence type="ECO:0000313" key="25">
    <source>
        <dbReference type="Proteomes" id="UP000694557"/>
    </source>
</evidence>
<evidence type="ECO:0000256" key="9">
    <source>
        <dbReference type="ARBA" id="ARBA00033646"/>
    </source>
</evidence>
<evidence type="ECO:0000256" key="1">
    <source>
        <dbReference type="ARBA" id="ARBA00001013"/>
    </source>
</evidence>
<name>A0A8C7CAQ2_ONCKI</name>
<dbReference type="Proteomes" id="UP000694557">
    <property type="component" value="Unassembled WGS sequence"/>
</dbReference>
<comment type="catalytic activity">
    <reaction evidence="8">
        <text>beta-D-xylosyl-(1&lt;-&gt;1')-N-(9Z-octadecenoyl)-sphing-4-enine + cholesterol = cholesteryl 3-beta-D-xyloside + N-(9Z-octadecenoyl)-sphing-4-enine</text>
        <dbReference type="Rhea" id="RHEA:70251"/>
        <dbReference type="ChEBI" id="CHEBI:16113"/>
        <dbReference type="ChEBI" id="CHEBI:77996"/>
        <dbReference type="ChEBI" id="CHEBI:189067"/>
        <dbReference type="ChEBI" id="CHEBI:189081"/>
    </reaction>
    <physiologicalReaction direction="left-to-right" evidence="8">
        <dbReference type="Rhea" id="RHEA:70252"/>
    </physiologicalReaction>
</comment>
<organism evidence="24 25">
    <name type="scientific">Oncorhynchus kisutch</name>
    <name type="common">Coho salmon</name>
    <name type="synonym">Salmo kisutch</name>
    <dbReference type="NCBI Taxonomy" id="8019"/>
    <lineage>
        <taxon>Eukaryota</taxon>
        <taxon>Metazoa</taxon>
        <taxon>Chordata</taxon>
        <taxon>Craniata</taxon>
        <taxon>Vertebrata</taxon>
        <taxon>Euteleostomi</taxon>
        <taxon>Actinopterygii</taxon>
        <taxon>Neopterygii</taxon>
        <taxon>Teleostei</taxon>
        <taxon>Protacanthopterygii</taxon>
        <taxon>Salmoniformes</taxon>
        <taxon>Salmonidae</taxon>
        <taxon>Salmoninae</taxon>
        <taxon>Oncorhynchus</taxon>
    </lineage>
</organism>
<sequence>SCLLHTLYIDPPFVFYCVIDLLIVYSMCNSLLYAHTAMLYLGQVAVVLSLRPLSLLANSWSVPTWLQTNSGLSSKGSLKGQPGGKEHTLTWTKYYYAKYNLSFWAVTTGNEPSAGQMTNYRPHLTLYYMYIHGVGVHWYLDTLVPAELSLGTTHQLYPEYYLFGTEACAGWSPSDRGVRLDSWERAEQYAHSIIQVLYCPMFYSMAHFRYCPMGLRVGVSFSQETKLESSAFIRPDGSVVLTILNRSSSEVQFEVYDPAVGFISSSAPAHSLLTLAWNTL</sequence>
<keyword evidence="20" id="KW-0326">Glycosidase</keyword>
<evidence type="ECO:0000256" key="4">
    <source>
        <dbReference type="ARBA" id="ARBA00005382"/>
    </source>
</evidence>
<reference evidence="24" key="2">
    <citation type="submission" date="2025-09" db="UniProtKB">
        <authorList>
            <consortium name="Ensembl"/>
        </authorList>
    </citation>
    <scope>IDENTIFICATION</scope>
</reference>
<dbReference type="InterPro" id="IPR033452">
    <property type="entry name" value="GH30_C"/>
</dbReference>
<comment type="catalytic activity">
    <reaction evidence="17">
        <text>beta-D-glucosyl-(1&lt;-&gt;1')-N-(15Z-tetracosenoyl)-sphing-4-enine + cholesterol = N-(15Z-tetracosenoyl)-sphing-4-enine + cholesteryl 3-beta-D-glucoside</text>
        <dbReference type="Rhea" id="RHEA:70315"/>
        <dbReference type="ChEBI" id="CHEBI:16113"/>
        <dbReference type="ChEBI" id="CHEBI:17495"/>
        <dbReference type="ChEBI" id="CHEBI:74450"/>
        <dbReference type="ChEBI" id="CHEBI:76302"/>
    </reaction>
    <physiologicalReaction direction="left-to-right" evidence="17">
        <dbReference type="Rhea" id="RHEA:70316"/>
    </physiologicalReaction>
    <physiologicalReaction direction="right-to-left" evidence="17">
        <dbReference type="Rhea" id="RHEA:70317"/>
    </physiologicalReaction>
</comment>
<dbReference type="GO" id="GO:0006680">
    <property type="term" value="P:glucosylceramide catabolic process"/>
    <property type="evidence" value="ECO:0007669"/>
    <property type="project" value="TreeGrafter"/>
</dbReference>
<dbReference type="Pfam" id="PF02055">
    <property type="entry name" value="Glyco_hydro_30"/>
    <property type="match status" value="2"/>
</dbReference>
<evidence type="ECO:0000256" key="2">
    <source>
        <dbReference type="ARBA" id="ARBA00004207"/>
    </source>
</evidence>
<keyword evidence="20" id="KW-0443">Lipid metabolism</keyword>
<reference evidence="24" key="1">
    <citation type="submission" date="2025-08" db="UniProtKB">
        <authorList>
            <consortium name="Ensembl"/>
        </authorList>
    </citation>
    <scope>IDENTIFICATION</scope>
</reference>
<dbReference type="InterPro" id="IPR017853">
    <property type="entry name" value="GH"/>
</dbReference>
<evidence type="ECO:0000256" key="21">
    <source>
        <dbReference type="SAM" id="Phobius"/>
    </source>
</evidence>
<dbReference type="InterPro" id="IPR033453">
    <property type="entry name" value="Glyco_hydro_30_TIM-barrel"/>
</dbReference>
<feature type="domain" description="Glycosyl hydrolase family 30 TIM-barrel" evidence="22">
    <location>
        <begin position="130"/>
        <end position="197"/>
    </location>
</feature>
<evidence type="ECO:0000256" key="19">
    <source>
        <dbReference type="ARBA" id="ARBA00049516"/>
    </source>
</evidence>
<comment type="catalytic activity">
    <reaction evidence="14">
        <text>a beta-D-galactosyl-(1&lt;-&gt;1')-N-acylsphing-4-enine + cholesterol = cholesteryl 3-beta-D-galactoside + an N-acylsphing-4-enine</text>
        <dbReference type="Rhea" id="RHEA:70235"/>
        <dbReference type="ChEBI" id="CHEBI:16113"/>
        <dbReference type="ChEBI" id="CHEBI:18390"/>
        <dbReference type="ChEBI" id="CHEBI:52639"/>
        <dbReference type="ChEBI" id="CHEBI:189066"/>
    </reaction>
    <physiologicalReaction direction="left-to-right" evidence="14">
        <dbReference type="Rhea" id="RHEA:70236"/>
    </physiologicalReaction>
    <physiologicalReaction direction="right-to-left" evidence="14">
        <dbReference type="Rhea" id="RHEA:70237"/>
    </physiologicalReaction>
</comment>
<feature type="transmembrane region" description="Helical" evidence="21">
    <location>
        <begin position="13"/>
        <end position="32"/>
    </location>
</feature>
<evidence type="ECO:0000256" key="18">
    <source>
        <dbReference type="ARBA" id="ARBA00049379"/>
    </source>
</evidence>
<keyword evidence="21" id="KW-1133">Transmembrane helix</keyword>
<dbReference type="PANTHER" id="PTHR11069">
    <property type="entry name" value="GLUCOSYLCERAMIDASE"/>
    <property type="match status" value="1"/>
</dbReference>
<evidence type="ECO:0000256" key="17">
    <source>
        <dbReference type="ARBA" id="ARBA00048880"/>
    </source>
</evidence>
<dbReference type="GeneTree" id="ENSGT00390000009464"/>
<dbReference type="Gene3D" id="3.20.20.80">
    <property type="entry name" value="Glycosidases"/>
    <property type="match status" value="2"/>
</dbReference>
<comment type="catalytic activity">
    <reaction evidence="12">
        <text>a beta-D-glucosyl-(1&lt;-&gt;1')-N-acylsphing-4-enine + cholesterol = cholesteryl 3-beta-D-glucoside + an N-acylsphing-4-enine</text>
        <dbReference type="Rhea" id="RHEA:58264"/>
        <dbReference type="ChEBI" id="CHEBI:16113"/>
        <dbReference type="ChEBI" id="CHEBI:17495"/>
        <dbReference type="ChEBI" id="CHEBI:22801"/>
        <dbReference type="ChEBI" id="CHEBI:52639"/>
    </reaction>
    <physiologicalReaction direction="left-to-right" evidence="12">
        <dbReference type="Rhea" id="RHEA:58265"/>
    </physiologicalReaction>
    <physiologicalReaction direction="right-to-left" evidence="12">
        <dbReference type="Rhea" id="RHEA:58266"/>
    </physiologicalReaction>
</comment>
<dbReference type="EC" id="3.2.1.45" evidence="20"/>
<dbReference type="GO" id="GO:0005765">
    <property type="term" value="C:lysosomal membrane"/>
    <property type="evidence" value="ECO:0007669"/>
    <property type="project" value="UniProtKB-SubCell"/>
</dbReference>
<comment type="catalytic activity">
    <reaction evidence="10">
        <text>a beta-D-galactosyl-(1&lt;-&gt;1')-N-acylsphing-4-enine + H2O = an N-acylsphing-4-enine + D-galactose</text>
        <dbReference type="Rhea" id="RHEA:14297"/>
        <dbReference type="ChEBI" id="CHEBI:4139"/>
        <dbReference type="ChEBI" id="CHEBI:15377"/>
        <dbReference type="ChEBI" id="CHEBI:18390"/>
        <dbReference type="ChEBI" id="CHEBI:52639"/>
        <dbReference type="EC" id="3.2.1.46"/>
    </reaction>
    <physiologicalReaction direction="left-to-right" evidence="10">
        <dbReference type="Rhea" id="RHEA:14298"/>
    </physiologicalReaction>
</comment>
<comment type="catalytic activity">
    <reaction evidence="9">
        <text>cholesteryl 3-beta-D-glucoside + H2O = cholesterol + D-glucose</text>
        <dbReference type="Rhea" id="RHEA:11956"/>
        <dbReference type="ChEBI" id="CHEBI:4167"/>
        <dbReference type="ChEBI" id="CHEBI:15377"/>
        <dbReference type="ChEBI" id="CHEBI:16113"/>
        <dbReference type="ChEBI" id="CHEBI:17495"/>
    </reaction>
    <physiologicalReaction direction="left-to-right" evidence="9">
        <dbReference type="Rhea" id="RHEA:11957"/>
    </physiologicalReaction>
</comment>
<comment type="catalytic activity">
    <reaction evidence="15">
        <text>beta-D-glucosyl-N-dodecanoylsphing-4-enine + cholesterol = N-dodecanoylsphing-4-enine + cholesteryl 3-beta-D-glucoside</text>
        <dbReference type="Rhea" id="RHEA:70307"/>
        <dbReference type="ChEBI" id="CHEBI:16113"/>
        <dbReference type="ChEBI" id="CHEBI:17495"/>
        <dbReference type="ChEBI" id="CHEBI:72956"/>
        <dbReference type="ChEBI" id="CHEBI:76297"/>
    </reaction>
    <physiologicalReaction direction="left-to-right" evidence="15">
        <dbReference type="Rhea" id="RHEA:70308"/>
    </physiologicalReaction>
    <physiologicalReaction direction="right-to-left" evidence="15">
        <dbReference type="Rhea" id="RHEA:70309"/>
    </physiologicalReaction>
</comment>
<evidence type="ECO:0000256" key="3">
    <source>
        <dbReference type="ARBA" id="ARBA00004731"/>
    </source>
</evidence>
<comment type="similarity">
    <text evidence="4 20">Belongs to the glycosyl hydrolase 30 family.</text>
</comment>
<accession>A0A8C7CAQ2</accession>
<feature type="domain" description="Glycosyl hydrolase family 30 beta sandwich" evidence="23">
    <location>
        <begin position="216"/>
        <end position="275"/>
    </location>
</feature>
<comment type="catalytic activity">
    <reaction evidence="16">
        <text>a beta-D-xylosyl-(1&lt;-&gt;1')-N-acylsphing-4-enine + cholesterol = cholesteryl 3-beta-D-xyloside + an N-acylsphing-4-enine</text>
        <dbReference type="Rhea" id="RHEA:70239"/>
        <dbReference type="ChEBI" id="CHEBI:16113"/>
        <dbReference type="ChEBI" id="CHEBI:52639"/>
        <dbReference type="ChEBI" id="CHEBI:189067"/>
        <dbReference type="ChEBI" id="CHEBI:189068"/>
    </reaction>
    <physiologicalReaction direction="left-to-right" evidence="16">
        <dbReference type="Rhea" id="RHEA:70240"/>
    </physiologicalReaction>
</comment>
<evidence type="ECO:0000313" key="24">
    <source>
        <dbReference type="Ensembl" id="ENSOKIP00005001660.1"/>
    </source>
</evidence>
<dbReference type="GO" id="GO:0004348">
    <property type="term" value="F:glucosylceramidase activity"/>
    <property type="evidence" value="ECO:0007669"/>
    <property type="project" value="UniProtKB-EC"/>
</dbReference>
<evidence type="ECO:0000256" key="8">
    <source>
        <dbReference type="ARBA" id="ARBA00033633"/>
    </source>
</evidence>
<dbReference type="SUPFAM" id="SSF51445">
    <property type="entry name" value="(Trans)glycosidases"/>
    <property type="match status" value="1"/>
</dbReference>
<dbReference type="Pfam" id="PF17189">
    <property type="entry name" value="Glyco_hydro_30C"/>
    <property type="match status" value="1"/>
</dbReference>
<dbReference type="PANTHER" id="PTHR11069:SF23">
    <property type="entry name" value="LYSOSOMAL ACID GLUCOSYLCERAMIDASE"/>
    <property type="match status" value="1"/>
</dbReference>
<evidence type="ECO:0000259" key="23">
    <source>
        <dbReference type="Pfam" id="PF17189"/>
    </source>
</evidence>
<keyword evidence="21" id="KW-0472">Membrane</keyword>
<proteinExistence type="inferred from homology"/>
<evidence type="ECO:0000256" key="20">
    <source>
        <dbReference type="RuleBase" id="RU361188"/>
    </source>
</evidence>
<evidence type="ECO:0000256" key="10">
    <source>
        <dbReference type="ARBA" id="ARBA00033698"/>
    </source>
</evidence>